<evidence type="ECO:0000256" key="7">
    <source>
        <dbReference type="SAM" id="MobiDB-lite"/>
    </source>
</evidence>
<dbReference type="InterPro" id="IPR050445">
    <property type="entry name" value="Bact_polysacc_biosynth/exp"/>
</dbReference>
<evidence type="ECO:0000256" key="5">
    <source>
        <dbReference type="ARBA" id="ARBA00023136"/>
    </source>
</evidence>
<organism evidence="10 11">
    <name type="scientific">Stappia indica</name>
    <dbReference type="NCBI Taxonomy" id="538381"/>
    <lineage>
        <taxon>Bacteria</taxon>
        <taxon>Pseudomonadati</taxon>
        <taxon>Pseudomonadota</taxon>
        <taxon>Alphaproteobacteria</taxon>
        <taxon>Hyphomicrobiales</taxon>
        <taxon>Stappiaceae</taxon>
        <taxon>Stappia</taxon>
    </lineage>
</organism>
<keyword evidence="4 8" id="KW-1133">Transmembrane helix</keyword>
<dbReference type="Pfam" id="PF02706">
    <property type="entry name" value="Wzz"/>
    <property type="match status" value="1"/>
</dbReference>
<dbReference type="OrthoDB" id="230260at2"/>
<feature type="coiled-coil region" evidence="6">
    <location>
        <begin position="305"/>
        <end position="378"/>
    </location>
</feature>
<dbReference type="GO" id="GO:0005886">
    <property type="term" value="C:plasma membrane"/>
    <property type="evidence" value="ECO:0007669"/>
    <property type="project" value="UniProtKB-SubCell"/>
</dbReference>
<dbReference type="STRING" id="538381.GCA_001696535_03974"/>
<evidence type="ECO:0000256" key="6">
    <source>
        <dbReference type="SAM" id="Coils"/>
    </source>
</evidence>
<keyword evidence="6" id="KW-0175">Coiled coil</keyword>
<name>A0A285TBY3_9HYPH</name>
<evidence type="ECO:0000256" key="2">
    <source>
        <dbReference type="ARBA" id="ARBA00022475"/>
    </source>
</evidence>
<accession>A0A285TBY3</accession>
<evidence type="ECO:0000259" key="9">
    <source>
        <dbReference type="Pfam" id="PF02706"/>
    </source>
</evidence>
<dbReference type="InterPro" id="IPR003856">
    <property type="entry name" value="LPS_length_determ_N"/>
</dbReference>
<dbReference type="GO" id="GO:0004713">
    <property type="term" value="F:protein tyrosine kinase activity"/>
    <property type="evidence" value="ECO:0007669"/>
    <property type="project" value="TreeGrafter"/>
</dbReference>
<keyword evidence="2" id="KW-1003">Cell membrane</keyword>
<keyword evidence="3 8" id="KW-0812">Transmembrane</keyword>
<feature type="transmembrane region" description="Helical" evidence="8">
    <location>
        <begin position="418"/>
        <end position="439"/>
    </location>
</feature>
<evidence type="ECO:0000256" key="4">
    <source>
        <dbReference type="ARBA" id="ARBA00022989"/>
    </source>
</evidence>
<proteinExistence type="predicted"/>
<feature type="transmembrane region" description="Helical" evidence="8">
    <location>
        <begin position="15"/>
        <end position="35"/>
    </location>
</feature>
<evidence type="ECO:0000313" key="10">
    <source>
        <dbReference type="EMBL" id="SOC19679.1"/>
    </source>
</evidence>
<sequence>MIDIYQIPGILKKRMIWLIILPLLFVTLALVYLTVRTPNYRAVVELLIEPQALQIVGNEIVSRQGGDSVQRLAIDSETYVILSNGVLNEVIDKLDLENDPAIGPKSGGLLSTLLGGGKEPSVEDRRAATISSLRERLQVMRIENSFVFNIFMQHPDRFRAAEIANEAARIYLDEQRTRRTESTLRASVELQAQADGLRKRVEDAEAKVEAFRAENGLIRTSERGLVVGQRLQELNSQLTQARVELEGARANADLLAGLTADAIEGGALPVRLQTSTLGSLRVQYARIAEREAQAATTLGANHPQLRELRSQLTNTREMIDDELSRVRRSANADLQRAEANVAALETQLQGVTSTSVDQSRAEIQLRQLESEADSLATVYRAFLSRAKELDEQSSIDTSNSRIISPAVAPLRSMGPSGLIVLLAAGVFGTIMAAGCAVGWEILNGKLGSERELVDITGVPLIASLTVPVARRGLRKRGDDGAAERQLAVTRIAFALRHAFENERPAHVLVLATGTGTDIAPLSRAIAESLYDMGEDVLLARPGNGAERLAAPSQGTEVAQAGGRSRLSARRRQAEAAAPAPAPAGPFTVERLDGRGSQSGVNAFDTTGDEFLIIDGGTALSNPHLPMLLDYSDAILLVTRVGDTARSDLDRTLALLKPWEERMIGNVALAA</sequence>
<dbReference type="RefSeq" id="WP_097175844.1">
    <property type="nucleotide sequence ID" value="NZ_OBML01000010.1"/>
</dbReference>
<evidence type="ECO:0000313" key="11">
    <source>
        <dbReference type="Proteomes" id="UP000219331"/>
    </source>
</evidence>
<gene>
    <name evidence="10" type="ORF">SAMN05421512_11081</name>
</gene>
<keyword evidence="11" id="KW-1185">Reference proteome</keyword>
<dbReference type="EMBL" id="OBML01000010">
    <property type="protein sequence ID" value="SOC19679.1"/>
    <property type="molecule type" value="Genomic_DNA"/>
</dbReference>
<dbReference type="PANTHER" id="PTHR32309">
    <property type="entry name" value="TYROSINE-PROTEIN KINASE"/>
    <property type="match status" value="1"/>
</dbReference>
<protein>
    <submittedName>
        <fullName evidence="10">Uncharacterized protein involved in exopolysaccharide biosynthesis</fullName>
    </submittedName>
</protein>
<reference evidence="10 11" key="1">
    <citation type="submission" date="2017-08" db="EMBL/GenBank/DDBJ databases">
        <authorList>
            <person name="de Groot N.N."/>
        </authorList>
    </citation>
    <scope>NUCLEOTIDE SEQUENCE [LARGE SCALE GENOMIC DNA]</scope>
    <source>
        <strain evidence="10 11">USBA 352</strain>
    </source>
</reference>
<evidence type="ECO:0000256" key="3">
    <source>
        <dbReference type="ARBA" id="ARBA00022692"/>
    </source>
</evidence>
<dbReference type="PANTHER" id="PTHR32309:SF13">
    <property type="entry name" value="FERRIC ENTEROBACTIN TRANSPORT PROTEIN FEPE"/>
    <property type="match status" value="1"/>
</dbReference>
<keyword evidence="5 8" id="KW-0472">Membrane</keyword>
<feature type="coiled-coil region" evidence="6">
    <location>
        <begin position="187"/>
        <end position="251"/>
    </location>
</feature>
<feature type="region of interest" description="Disordered" evidence="7">
    <location>
        <begin position="547"/>
        <end position="586"/>
    </location>
</feature>
<comment type="subcellular location">
    <subcellularLocation>
        <location evidence="1">Cell membrane</location>
        <topology evidence="1">Multi-pass membrane protein</topology>
    </subcellularLocation>
</comment>
<dbReference type="Proteomes" id="UP000219331">
    <property type="component" value="Unassembled WGS sequence"/>
</dbReference>
<dbReference type="AlphaFoldDB" id="A0A285TBY3"/>
<evidence type="ECO:0000256" key="1">
    <source>
        <dbReference type="ARBA" id="ARBA00004651"/>
    </source>
</evidence>
<feature type="domain" description="Polysaccharide chain length determinant N-terminal" evidence="9">
    <location>
        <begin position="2"/>
        <end position="94"/>
    </location>
</feature>
<evidence type="ECO:0000256" key="8">
    <source>
        <dbReference type="SAM" id="Phobius"/>
    </source>
</evidence>